<dbReference type="Pfam" id="PF03401">
    <property type="entry name" value="TctC"/>
    <property type="match status" value="1"/>
</dbReference>
<comment type="caution">
    <text evidence="3">The sequence shown here is derived from an EMBL/GenBank/DDBJ whole genome shotgun (WGS) entry which is preliminary data.</text>
</comment>
<feature type="chain" id="PRO_5046032116" evidence="2">
    <location>
        <begin position="26"/>
        <end position="324"/>
    </location>
</feature>
<comment type="similarity">
    <text evidence="1">Belongs to the UPF0065 (bug) family.</text>
</comment>
<proteinExistence type="inferred from homology"/>
<evidence type="ECO:0000256" key="2">
    <source>
        <dbReference type="SAM" id="SignalP"/>
    </source>
</evidence>
<name>A0ABS5F3K0_9PROT</name>
<dbReference type="InterPro" id="IPR006311">
    <property type="entry name" value="TAT_signal"/>
</dbReference>
<dbReference type="InterPro" id="IPR042100">
    <property type="entry name" value="Bug_dom1"/>
</dbReference>
<dbReference type="Proteomes" id="UP001196870">
    <property type="component" value="Unassembled WGS sequence"/>
</dbReference>
<accession>A0ABS5F3K0</accession>
<reference evidence="4" key="1">
    <citation type="journal article" date="2021" name="Syst. Appl. Microbiol.">
        <title>Roseomonas hellenica sp. nov., isolated from roots of wild-growing Alkanna tinctoria.</title>
        <authorList>
            <person name="Rat A."/>
            <person name="Naranjo H.D."/>
            <person name="Lebbe L."/>
            <person name="Cnockaert M."/>
            <person name="Krigas N."/>
            <person name="Grigoriadou K."/>
            <person name="Maloupa E."/>
            <person name="Willems A."/>
        </authorList>
    </citation>
    <scope>NUCLEOTIDE SEQUENCE [LARGE SCALE GENOMIC DNA]</scope>
    <source>
        <strain evidence="4">LMG 31523</strain>
    </source>
</reference>
<evidence type="ECO:0000256" key="1">
    <source>
        <dbReference type="ARBA" id="ARBA00006987"/>
    </source>
</evidence>
<dbReference type="Gene3D" id="3.40.190.10">
    <property type="entry name" value="Periplasmic binding protein-like II"/>
    <property type="match status" value="1"/>
</dbReference>
<dbReference type="Gene3D" id="3.40.190.150">
    <property type="entry name" value="Bordetella uptake gene, domain 1"/>
    <property type="match status" value="1"/>
</dbReference>
<sequence length="324" mass="34033">MQTIWRRRLLQGAAGALALPALAHAQDAWPSRPIRCIVPLPPGGGTDVVARLATRRLSEALGATVVVENRPGAGGTIGSEAVARAAPDGYTIGIATTSSHPVSTVLRRDVPYDPVTSFSAITLLGATPYILVGGRAAGARDLQGFLAATRGRPGQVSYASVGVSTLGYLLTRQFEQLAGLTMNHVPYRGSSQVYPDLINGTVAVLLDNPPGCAGLVRDGSLTAFAVTQRSAILPEVPSFASLGVPGFDAAFWYGLVAPAGTPPAITRRIQQALAGQFLADPGRAEMRAMDVEPVMSTPEEFGRTIAEDARKWREMADRLGIQPE</sequence>
<gene>
    <name evidence="3" type="ORF">GXW71_21965</name>
</gene>
<dbReference type="RefSeq" id="WP_211854825.1">
    <property type="nucleotide sequence ID" value="NZ_JAAGBB010000029.1"/>
</dbReference>
<protein>
    <submittedName>
        <fullName evidence="3">Tripartite tricarboxylate transporter substrate binding protein</fullName>
    </submittedName>
</protein>
<evidence type="ECO:0000313" key="4">
    <source>
        <dbReference type="Proteomes" id="UP001196870"/>
    </source>
</evidence>
<dbReference type="EMBL" id="JAAGBB010000029">
    <property type="protein sequence ID" value="MBR0667043.1"/>
    <property type="molecule type" value="Genomic_DNA"/>
</dbReference>
<dbReference type="PIRSF" id="PIRSF017082">
    <property type="entry name" value="YflP"/>
    <property type="match status" value="1"/>
</dbReference>
<keyword evidence="2" id="KW-0732">Signal</keyword>
<keyword evidence="4" id="KW-1185">Reference proteome</keyword>
<organism evidence="3 4">
    <name type="scientific">Plastoroseomonas hellenica</name>
    <dbReference type="NCBI Taxonomy" id="2687306"/>
    <lineage>
        <taxon>Bacteria</taxon>
        <taxon>Pseudomonadati</taxon>
        <taxon>Pseudomonadota</taxon>
        <taxon>Alphaproteobacteria</taxon>
        <taxon>Acetobacterales</taxon>
        <taxon>Acetobacteraceae</taxon>
        <taxon>Plastoroseomonas</taxon>
    </lineage>
</organism>
<dbReference type="PANTHER" id="PTHR42928:SF5">
    <property type="entry name" value="BLR1237 PROTEIN"/>
    <property type="match status" value="1"/>
</dbReference>
<dbReference type="PANTHER" id="PTHR42928">
    <property type="entry name" value="TRICARBOXYLATE-BINDING PROTEIN"/>
    <property type="match status" value="1"/>
</dbReference>
<feature type="signal peptide" evidence="2">
    <location>
        <begin position="1"/>
        <end position="25"/>
    </location>
</feature>
<dbReference type="PROSITE" id="PS51318">
    <property type="entry name" value="TAT"/>
    <property type="match status" value="1"/>
</dbReference>
<dbReference type="SUPFAM" id="SSF53850">
    <property type="entry name" value="Periplasmic binding protein-like II"/>
    <property type="match status" value="1"/>
</dbReference>
<evidence type="ECO:0000313" key="3">
    <source>
        <dbReference type="EMBL" id="MBR0667043.1"/>
    </source>
</evidence>
<dbReference type="InterPro" id="IPR005064">
    <property type="entry name" value="BUG"/>
</dbReference>